<proteinExistence type="inferred from homology"/>
<dbReference type="InterPro" id="IPR013083">
    <property type="entry name" value="Znf_RING/FYVE/PHD"/>
</dbReference>
<dbReference type="Pfam" id="PF02037">
    <property type="entry name" value="SAP"/>
    <property type="match status" value="1"/>
</dbReference>
<dbReference type="InterPro" id="IPR018957">
    <property type="entry name" value="Znf_C3HC4_RING-type"/>
</dbReference>
<comment type="catalytic activity">
    <reaction evidence="1 19">
        <text>S-ubiquitinyl-[E2 ubiquitin-conjugating enzyme]-L-cysteine + [acceptor protein]-L-lysine = [E2 ubiquitin-conjugating enzyme]-L-cysteine + N(6)-ubiquitinyl-[acceptor protein]-L-lysine.</text>
        <dbReference type="EC" id="2.3.2.27"/>
    </reaction>
</comment>
<sequence>MDADITDPSDWLSTPLSSLSTLDALLRCRICRDLYTAPMVTECAHSFCSLCIRKCIAATPASEHPCCPICRAAVTEVKLRRNQVVEEVVGWFRAGAREGLLSVAREGGKGRKRARVDDQDEKRSEAASSAAAEVRRSTRARPTAYVVSTSSSTSLLTITSSYQEIPPSPEPTTDGAYVNLDDDDDGLVPCPVCDKRMTVKQVTRHIDSCLSLKANTSSSSSTTPSSSTSTKPKTLLASSSTTPPHQKRLPKIQYSMLSEPKLRQKLQDLKIPSHGNKQALQARHSEWVSIWNANVDRSVPRAKTQLLRELAAWEESLDRFPAGSRVSAEGLEEWGVKHKGDFRELIAQARRNLPKRAEAKAEVEGEAELESDKAAE</sequence>
<evidence type="ECO:0000313" key="25">
    <source>
        <dbReference type="Proteomes" id="UP001498771"/>
    </source>
</evidence>
<dbReference type="PANTHER" id="PTHR14134:SF2">
    <property type="entry name" value="E3 UBIQUITIN-PROTEIN LIGASE RAD18"/>
    <property type="match status" value="1"/>
</dbReference>
<comment type="subunit">
    <text evidence="19">Interacts with E2 UBC2, forming a complex with ubiquitin ligase activity.</text>
</comment>
<dbReference type="InterPro" id="IPR039577">
    <property type="entry name" value="Rad18"/>
</dbReference>
<evidence type="ECO:0000256" key="7">
    <source>
        <dbReference type="ARBA" id="ARBA00022679"/>
    </source>
</evidence>
<gene>
    <name evidence="24" type="ORF">BZA70DRAFT_275695</name>
</gene>
<dbReference type="InterPro" id="IPR003034">
    <property type="entry name" value="SAP_dom"/>
</dbReference>
<dbReference type="EMBL" id="JBBJBU010000003">
    <property type="protein sequence ID" value="KAK7206105.1"/>
    <property type="molecule type" value="Genomic_DNA"/>
</dbReference>
<dbReference type="EC" id="2.3.2.27" evidence="5 19"/>
<dbReference type="PROSITE" id="PS51908">
    <property type="entry name" value="ZF_UBZ4"/>
    <property type="match status" value="1"/>
</dbReference>
<evidence type="ECO:0000256" key="13">
    <source>
        <dbReference type="ARBA" id="ARBA00023125"/>
    </source>
</evidence>
<dbReference type="SMART" id="SM00184">
    <property type="entry name" value="RING"/>
    <property type="match status" value="1"/>
</dbReference>
<evidence type="ECO:0000313" key="24">
    <source>
        <dbReference type="EMBL" id="KAK7206105.1"/>
    </source>
</evidence>
<keyword evidence="15 19" id="KW-0539">Nucleus</keyword>
<evidence type="ECO:0000256" key="4">
    <source>
        <dbReference type="ARBA" id="ARBA00009506"/>
    </source>
</evidence>
<feature type="compositionally biased region" description="Low complexity" evidence="20">
    <location>
        <begin position="214"/>
        <end position="244"/>
    </location>
</feature>
<dbReference type="InterPro" id="IPR017907">
    <property type="entry name" value="Znf_RING_CS"/>
</dbReference>
<dbReference type="InterPro" id="IPR006642">
    <property type="entry name" value="Rad18_UBZ4"/>
</dbReference>
<feature type="region of interest" description="Disordered" evidence="20">
    <location>
        <begin position="214"/>
        <end position="250"/>
    </location>
</feature>
<evidence type="ECO:0000256" key="1">
    <source>
        <dbReference type="ARBA" id="ARBA00000900"/>
    </source>
</evidence>
<evidence type="ECO:0000259" key="21">
    <source>
        <dbReference type="PROSITE" id="PS50089"/>
    </source>
</evidence>
<dbReference type="SUPFAM" id="SSF57850">
    <property type="entry name" value="RING/U-box"/>
    <property type="match status" value="1"/>
</dbReference>
<organism evidence="24 25">
    <name type="scientific">Myxozyma melibiosi</name>
    <dbReference type="NCBI Taxonomy" id="54550"/>
    <lineage>
        <taxon>Eukaryota</taxon>
        <taxon>Fungi</taxon>
        <taxon>Dikarya</taxon>
        <taxon>Ascomycota</taxon>
        <taxon>Saccharomycotina</taxon>
        <taxon>Lipomycetes</taxon>
        <taxon>Lipomycetales</taxon>
        <taxon>Lipomycetaceae</taxon>
        <taxon>Myxozyma</taxon>
    </lineage>
</organism>
<dbReference type="PROSITE" id="PS50800">
    <property type="entry name" value="SAP"/>
    <property type="match status" value="1"/>
</dbReference>
<evidence type="ECO:0000256" key="2">
    <source>
        <dbReference type="ARBA" id="ARBA00004123"/>
    </source>
</evidence>
<dbReference type="Gene3D" id="3.30.160.60">
    <property type="entry name" value="Classic Zinc Finger"/>
    <property type="match status" value="1"/>
</dbReference>
<keyword evidence="14 18" id="KW-0234">DNA repair</keyword>
<dbReference type="PROSITE" id="PS00518">
    <property type="entry name" value="ZF_RING_1"/>
    <property type="match status" value="1"/>
</dbReference>
<keyword evidence="11 19" id="KW-0833">Ubl conjugation pathway</keyword>
<evidence type="ECO:0000259" key="22">
    <source>
        <dbReference type="PROSITE" id="PS50800"/>
    </source>
</evidence>
<dbReference type="RefSeq" id="XP_064769138.1">
    <property type="nucleotide sequence ID" value="XM_064912194.1"/>
</dbReference>
<evidence type="ECO:0000256" key="12">
    <source>
        <dbReference type="ARBA" id="ARBA00022833"/>
    </source>
</evidence>
<keyword evidence="8 19" id="KW-0479">Metal-binding</keyword>
<keyword evidence="25" id="KW-1185">Reference proteome</keyword>
<feature type="region of interest" description="Disordered" evidence="20">
    <location>
        <begin position="355"/>
        <end position="376"/>
    </location>
</feature>
<evidence type="ECO:0000256" key="16">
    <source>
        <dbReference type="ARBA" id="ARBA00031783"/>
    </source>
</evidence>
<evidence type="ECO:0000256" key="18">
    <source>
        <dbReference type="PROSITE-ProRule" id="PRU01256"/>
    </source>
</evidence>
<evidence type="ECO:0000256" key="9">
    <source>
        <dbReference type="ARBA" id="ARBA00022763"/>
    </source>
</evidence>
<evidence type="ECO:0000259" key="23">
    <source>
        <dbReference type="PROSITE" id="PS51908"/>
    </source>
</evidence>
<evidence type="ECO:0000256" key="6">
    <source>
        <dbReference type="ARBA" id="ARBA00015551"/>
    </source>
</evidence>
<keyword evidence="9 18" id="KW-0227">DNA damage</keyword>
<reference evidence="24 25" key="1">
    <citation type="submission" date="2024-03" db="EMBL/GenBank/DDBJ databases">
        <title>Genome-scale model development and genomic sequencing of the oleaginous clade Lipomyces.</title>
        <authorList>
            <consortium name="Lawrence Berkeley National Laboratory"/>
            <person name="Czajka J.J."/>
            <person name="Han Y."/>
            <person name="Kim J."/>
            <person name="Mondo S.J."/>
            <person name="Hofstad B.A."/>
            <person name="Robles A."/>
            <person name="Haridas S."/>
            <person name="Riley R."/>
            <person name="LaButti K."/>
            <person name="Pangilinan J."/>
            <person name="Andreopoulos W."/>
            <person name="Lipzen A."/>
            <person name="Yan J."/>
            <person name="Wang M."/>
            <person name="Ng V."/>
            <person name="Grigoriev I.V."/>
            <person name="Spatafora J.W."/>
            <person name="Magnuson J.K."/>
            <person name="Baker S.E."/>
            <person name="Pomraning K.R."/>
        </authorList>
    </citation>
    <scope>NUCLEOTIDE SEQUENCE [LARGE SCALE GENOMIC DNA]</scope>
    <source>
        <strain evidence="24 25">Phaff 52-87</strain>
    </source>
</reference>
<comment type="function">
    <text evidence="19">E3 RING-finger protein, member of the UBC2/RAD6 epistasis group. Associates to the E2 ubiquitin conjugating enzyme UBC2/RAD6 to form the UBC2-RAD18 ubiquitin ligase complex involved in postreplicative repair (PRR) of damaged DNA.</text>
</comment>
<comment type="caution">
    <text evidence="24">The sequence shown here is derived from an EMBL/GenBank/DDBJ whole genome shotgun (WGS) entry which is preliminary data.</text>
</comment>
<dbReference type="InterPro" id="IPR004580">
    <property type="entry name" value="Rad18_fungi"/>
</dbReference>
<keyword evidence="12 19" id="KW-0862">Zinc</keyword>
<feature type="domain" description="RING-type" evidence="21">
    <location>
        <begin position="28"/>
        <end position="71"/>
    </location>
</feature>
<feature type="region of interest" description="Disordered" evidence="20">
    <location>
        <begin position="107"/>
        <end position="146"/>
    </location>
</feature>
<evidence type="ECO:0000256" key="3">
    <source>
        <dbReference type="ARBA" id="ARBA00004906"/>
    </source>
</evidence>
<evidence type="ECO:0000256" key="14">
    <source>
        <dbReference type="ARBA" id="ARBA00023204"/>
    </source>
</evidence>
<evidence type="ECO:0000256" key="11">
    <source>
        <dbReference type="ARBA" id="ARBA00022786"/>
    </source>
</evidence>
<keyword evidence="7 19" id="KW-0808">Transferase</keyword>
<dbReference type="SMART" id="SM00513">
    <property type="entry name" value="SAP"/>
    <property type="match status" value="1"/>
</dbReference>
<protein>
    <recommendedName>
        <fullName evidence="6 19">Postreplication repair E3 ubiquitin-protein ligase RAD18</fullName>
        <ecNumber evidence="5 19">2.3.2.27</ecNumber>
    </recommendedName>
    <alternativeName>
        <fullName evidence="16 19">RING-type E3 ubiquitin transferase RAD18</fullName>
    </alternativeName>
</protein>
<evidence type="ECO:0000256" key="10">
    <source>
        <dbReference type="ARBA" id="ARBA00022771"/>
    </source>
</evidence>
<dbReference type="Proteomes" id="UP001498771">
    <property type="component" value="Unassembled WGS sequence"/>
</dbReference>
<dbReference type="PANTHER" id="PTHR14134">
    <property type="entry name" value="E3 UBIQUITIN-PROTEIN LIGASE RAD18"/>
    <property type="match status" value="1"/>
</dbReference>
<dbReference type="Pfam" id="PF00097">
    <property type="entry name" value="zf-C3HC4"/>
    <property type="match status" value="1"/>
</dbReference>
<evidence type="ECO:0000256" key="19">
    <source>
        <dbReference type="RuleBase" id="RU368093"/>
    </source>
</evidence>
<comment type="subcellular location">
    <subcellularLocation>
        <location evidence="2 19">Nucleus</location>
    </subcellularLocation>
</comment>
<evidence type="ECO:0000256" key="8">
    <source>
        <dbReference type="ARBA" id="ARBA00022723"/>
    </source>
</evidence>
<comment type="pathway">
    <text evidence="3 19">Protein modification; protein ubiquitination.</text>
</comment>
<keyword evidence="10 17" id="KW-0863">Zinc-finger</keyword>
<dbReference type="Gene3D" id="3.30.40.10">
    <property type="entry name" value="Zinc/RING finger domain, C3HC4 (zinc finger)"/>
    <property type="match status" value="1"/>
</dbReference>
<feature type="domain" description="SAP" evidence="22">
    <location>
        <begin position="254"/>
        <end position="288"/>
    </location>
</feature>
<feature type="compositionally biased region" description="Basic and acidic residues" evidence="20">
    <location>
        <begin position="115"/>
        <end position="125"/>
    </location>
</feature>
<feature type="domain" description="UBZ4-type" evidence="23">
    <location>
        <begin position="187"/>
        <end position="214"/>
    </location>
</feature>
<comment type="similarity">
    <text evidence="4 19">Belongs to the RAD18 family.</text>
</comment>
<accession>A0ABR1F8B8</accession>
<name>A0ABR1F8B8_9ASCO</name>
<evidence type="ECO:0000256" key="17">
    <source>
        <dbReference type="PROSITE-ProRule" id="PRU00175"/>
    </source>
</evidence>
<evidence type="ECO:0000256" key="20">
    <source>
        <dbReference type="SAM" id="MobiDB-lite"/>
    </source>
</evidence>
<dbReference type="SMART" id="SM00734">
    <property type="entry name" value="ZnF_Rad18"/>
    <property type="match status" value="1"/>
</dbReference>
<evidence type="ECO:0000256" key="5">
    <source>
        <dbReference type="ARBA" id="ARBA00012483"/>
    </source>
</evidence>
<dbReference type="NCBIfam" id="TIGR00599">
    <property type="entry name" value="rad18"/>
    <property type="match status" value="1"/>
</dbReference>
<dbReference type="PROSITE" id="PS50089">
    <property type="entry name" value="ZF_RING_2"/>
    <property type="match status" value="1"/>
</dbReference>
<dbReference type="GeneID" id="90037706"/>
<keyword evidence="13 19" id="KW-0238">DNA-binding</keyword>
<dbReference type="InterPro" id="IPR001841">
    <property type="entry name" value="Znf_RING"/>
</dbReference>
<evidence type="ECO:0000256" key="15">
    <source>
        <dbReference type="ARBA" id="ARBA00023242"/>
    </source>
</evidence>